<dbReference type="EMBL" id="JACHGJ010000001">
    <property type="protein sequence ID" value="MBB6478421.1"/>
    <property type="molecule type" value="Genomic_DNA"/>
</dbReference>
<accession>A0A841R4U8</accession>
<dbReference type="RefSeq" id="WP_184742246.1">
    <property type="nucleotide sequence ID" value="NZ_JACHGJ010000001.1"/>
</dbReference>
<dbReference type="Pfam" id="PF08885">
    <property type="entry name" value="GSCFA"/>
    <property type="match status" value="1"/>
</dbReference>
<protein>
    <recommendedName>
        <fullName evidence="1">GSCFA domain-containing protein</fullName>
    </recommendedName>
</protein>
<dbReference type="AlphaFoldDB" id="A0A841R4U8"/>
<gene>
    <name evidence="2" type="ORF">HNR50_000054</name>
</gene>
<proteinExistence type="predicted"/>
<evidence type="ECO:0000259" key="1">
    <source>
        <dbReference type="Pfam" id="PF08885"/>
    </source>
</evidence>
<evidence type="ECO:0000313" key="3">
    <source>
        <dbReference type="Proteomes" id="UP000587760"/>
    </source>
</evidence>
<dbReference type="SUPFAM" id="SSF52266">
    <property type="entry name" value="SGNH hydrolase"/>
    <property type="match status" value="1"/>
</dbReference>
<feature type="domain" description="GSCFA" evidence="1">
    <location>
        <begin position="34"/>
        <end position="267"/>
    </location>
</feature>
<comment type="caution">
    <text evidence="2">The sequence shown here is derived from an EMBL/GenBank/DDBJ whole genome shotgun (WGS) entry which is preliminary data.</text>
</comment>
<keyword evidence="3" id="KW-1185">Reference proteome</keyword>
<dbReference type="InterPro" id="IPR036514">
    <property type="entry name" value="SGNH_hydro_sf"/>
</dbReference>
<name>A0A841R4U8_9SPIO</name>
<reference evidence="2 3" key="1">
    <citation type="submission" date="2020-08" db="EMBL/GenBank/DDBJ databases">
        <title>Genomic Encyclopedia of Type Strains, Phase IV (KMG-IV): sequencing the most valuable type-strain genomes for metagenomic binning, comparative biology and taxonomic classification.</title>
        <authorList>
            <person name="Goeker M."/>
        </authorList>
    </citation>
    <scope>NUCLEOTIDE SEQUENCE [LARGE SCALE GENOMIC DNA]</scope>
    <source>
        <strain evidence="2 3">DSM 2461</strain>
    </source>
</reference>
<organism evidence="2 3">
    <name type="scientific">Spirochaeta isovalerica</name>
    <dbReference type="NCBI Taxonomy" id="150"/>
    <lineage>
        <taxon>Bacteria</taxon>
        <taxon>Pseudomonadati</taxon>
        <taxon>Spirochaetota</taxon>
        <taxon>Spirochaetia</taxon>
        <taxon>Spirochaetales</taxon>
        <taxon>Spirochaetaceae</taxon>
        <taxon>Spirochaeta</taxon>
    </lineage>
</organism>
<evidence type="ECO:0000313" key="2">
    <source>
        <dbReference type="EMBL" id="MBB6478421.1"/>
    </source>
</evidence>
<sequence length="337" mass="39470">MASADTMDSFTARSVTYVKTEKSPYPIGYKDRHFFMGSCFSEYLYSYMKERFFNCSFSPFGNIYNPLSLASSLEMLSSEKKISDEEIFENRGLWRHFSFDTALSHPDRNEYLSAINRSLENGRKLIRNASRLYLTLGTAFVYRRQDTGEIVNNCHQLPFGDFSRDCASIEEMRESLSAAITQLHKANPDLKIIMTLSPVRHLRDSPEENSLSKARLRCLIEEMRRDFDFWYFPSYEIMLDQLRDYRWYGADMTHPSQTATDYIMSRFFESAADEDCLEFLADMEKLRNRLNHRILHPGSSEAIKFRKSTFMAIQSYNDKYKGMSRLKEVLQNYETGA</sequence>
<dbReference type="Gene3D" id="3.40.50.1110">
    <property type="entry name" value="SGNH hydrolase"/>
    <property type="match status" value="1"/>
</dbReference>
<dbReference type="GO" id="GO:0016788">
    <property type="term" value="F:hydrolase activity, acting on ester bonds"/>
    <property type="evidence" value="ECO:0007669"/>
    <property type="project" value="UniProtKB-ARBA"/>
</dbReference>
<dbReference type="InterPro" id="IPR014982">
    <property type="entry name" value="GSCFA"/>
</dbReference>
<dbReference type="Proteomes" id="UP000587760">
    <property type="component" value="Unassembled WGS sequence"/>
</dbReference>